<dbReference type="Proteomes" id="UP001348817">
    <property type="component" value="Chromosome"/>
</dbReference>
<dbReference type="Pfam" id="PF07969">
    <property type="entry name" value="Amidohydro_3"/>
    <property type="match status" value="1"/>
</dbReference>
<dbReference type="InterPro" id="IPR011059">
    <property type="entry name" value="Metal-dep_hydrolase_composite"/>
</dbReference>
<dbReference type="Gene3D" id="2.30.40.10">
    <property type="entry name" value="Urease, subunit C, domain 1"/>
    <property type="match status" value="1"/>
</dbReference>
<dbReference type="KEGG" id="fax:FUAX_21060"/>
<evidence type="ECO:0000313" key="2">
    <source>
        <dbReference type="EMBL" id="BDD09674.1"/>
    </source>
</evidence>
<feature type="domain" description="Amidohydrolase 3" evidence="1">
    <location>
        <begin position="78"/>
        <end position="567"/>
    </location>
</feature>
<evidence type="ECO:0000259" key="1">
    <source>
        <dbReference type="Pfam" id="PF07969"/>
    </source>
</evidence>
<reference evidence="2 3" key="1">
    <citation type="submission" date="2021-12" db="EMBL/GenBank/DDBJ databases">
        <title>Genome sequencing of bacteria with rrn-lacking chromosome and rrn-plasmid.</title>
        <authorList>
            <person name="Anda M."/>
            <person name="Iwasaki W."/>
        </authorList>
    </citation>
    <scope>NUCLEOTIDE SEQUENCE [LARGE SCALE GENOMIC DNA]</scope>
    <source>
        <strain evidence="2 3">DSM 100852</strain>
    </source>
</reference>
<sequence length="570" mass="62805">MTRILTNIMALGLMAFIFSCSPKEQTPKADQLIVNAKVVTMDSENPEATAFAVKDGKFIYVGDVKGAEQFIGPKTKKVDLNGQFVSPGLIDSHLHLAGVGLKKIDLDLSPISNYDQMVEMVRVAVSKAEKGEWIVGRGWHQDKWDKKPEKTVEGMPVHNRMSEVSPDNPVFLRHASGHAGIANAEAMRIANVEALLAKEGQPEGGEVTLDEKGNATGLFNENAMNMIMRHIPEKSASKTRKALRLGMEECLSNGITAVMDAGIGPDMISQYRQLRKSDSLRVRVWAMLDGENDALLEKWFANGPMNDSASWFTLRSVKLYADGALGSRGAWLLNEYEDQPGHTGHALRPMKEIGEIAEKGLESGFQICTHAIGDRANREVLDQYENALGNRAKTVDHRFRIEHAQHLTNKDIPRFAALGVIPAMQGIHMASDRPWAIDRLGEDRIKEGAYVWKKLLASGARVANGTDSPIEPVSPIECFYASVSRKTLKGKPEKGYEPSQRMSRIEALRSYTLDAAYALFAEKRIGSIEVGKLADFTVFDTDLVRADESKLLDAKVKMTVVGGEVLYGAK</sequence>
<dbReference type="Gene3D" id="3.10.310.70">
    <property type="match status" value="1"/>
</dbReference>
<organism evidence="2 3">
    <name type="scientific">Fulvitalea axinellae</name>
    <dbReference type="NCBI Taxonomy" id="1182444"/>
    <lineage>
        <taxon>Bacteria</taxon>
        <taxon>Pseudomonadati</taxon>
        <taxon>Bacteroidota</taxon>
        <taxon>Cytophagia</taxon>
        <taxon>Cytophagales</taxon>
        <taxon>Persicobacteraceae</taxon>
        <taxon>Fulvitalea</taxon>
    </lineage>
</organism>
<dbReference type="GO" id="GO:0016810">
    <property type="term" value="F:hydrolase activity, acting on carbon-nitrogen (but not peptide) bonds"/>
    <property type="evidence" value="ECO:0007669"/>
    <property type="project" value="InterPro"/>
</dbReference>
<keyword evidence="3" id="KW-1185">Reference proteome</keyword>
<dbReference type="RefSeq" id="WP_338391271.1">
    <property type="nucleotide sequence ID" value="NZ_AP025314.1"/>
</dbReference>
<dbReference type="PANTHER" id="PTHR22642">
    <property type="entry name" value="IMIDAZOLONEPROPIONASE"/>
    <property type="match status" value="1"/>
</dbReference>
<dbReference type="Gene3D" id="3.20.20.140">
    <property type="entry name" value="Metal-dependent hydrolases"/>
    <property type="match status" value="1"/>
</dbReference>
<protein>
    <submittedName>
        <fullName evidence="2">Amidohydrolase</fullName>
    </submittedName>
</protein>
<dbReference type="SUPFAM" id="SSF51338">
    <property type="entry name" value="Composite domain of metallo-dependent hydrolases"/>
    <property type="match status" value="1"/>
</dbReference>
<dbReference type="InterPro" id="IPR013108">
    <property type="entry name" value="Amidohydro_3"/>
</dbReference>
<dbReference type="CDD" id="cd01300">
    <property type="entry name" value="YtcJ_like"/>
    <property type="match status" value="1"/>
</dbReference>
<proteinExistence type="predicted"/>
<dbReference type="AlphaFoldDB" id="A0AAU9CC34"/>
<accession>A0AAU9CC34</accession>
<dbReference type="PROSITE" id="PS51257">
    <property type="entry name" value="PROKAR_LIPOPROTEIN"/>
    <property type="match status" value="1"/>
</dbReference>
<name>A0AAU9CC34_9BACT</name>
<dbReference type="PANTHER" id="PTHR22642:SF2">
    <property type="entry name" value="PROTEIN LONG AFTER FAR-RED 3"/>
    <property type="match status" value="1"/>
</dbReference>
<dbReference type="EMBL" id="AP025314">
    <property type="protein sequence ID" value="BDD09674.1"/>
    <property type="molecule type" value="Genomic_DNA"/>
</dbReference>
<gene>
    <name evidence="2" type="ORF">FUAX_21060</name>
</gene>
<dbReference type="InterPro" id="IPR032466">
    <property type="entry name" value="Metal_Hydrolase"/>
</dbReference>
<evidence type="ECO:0000313" key="3">
    <source>
        <dbReference type="Proteomes" id="UP001348817"/>
    </source>
</evidence>
<dbReference type="InterPro" id="IPR033932">
    <property type="entry name" value="YtcJ-like"/>
</dbReference>
<dbReference type="SUPFAM" id="SSF51556">
    <property type="entry name" value="Metallo-dependent hydrolases"/>
    <property type="match status" value="1"/>
</dbReference>